<protein>
    <submittedName>
        <fullName evidence="5">HlyD family efflux transporter periplasmic adaptor subunit</fullName>
    </submittedName>
</protein>
<evidence type="ECO:0000313" key="6">
    <source>
        <dbReference type="Proteomes" id="UP000219285"/>
    </source>
</evidence>
<evidence type="ECO:0000256" key="1">
    <source>
        <dbReference type="ARBA" id="ARBA00022448"/>
    </source>
</evidence>
<dbReference type="KEGG" id="apel:CA267_000655"/>
<dbReference type="InterPro" id="IPR058647">
    <property type="entry name" value="BSH_CzcB-like"/>
</dbReference>
<evidence type="ECO:0000313" key="5">
    <source>
        <dbReference type="EMBL" id="QJR79410.1"/>
    </source>
</evidence>
<evidence type="ECO:0000256" key="2">
    <source>
        <dbReference type="SAM" id="SignalP"/>
    </source>
</evidence>
<dbReference type="InterPro" id="IPR051909">
    <property type="entry name" value="MFP_Cation_Efflux"/>
</dbReference>
<dbReference type="Proteomes" id="UP000219285">
    <property type="component" value="Chromosome"/>
</dbReference>
<feature type="chain" id="PRO_5028797178" evidence="2">
    <location>
        <begin position="21"/>
        <end position="394"/>
    </location>
</feature>
<keyword evidence="6" id="KW-1185">Reference proteome</keyword>
<dbReference type="InterPro" id="IPR058649">
    <property type="entry name" value="CzcB_C"/>
</dbReference>
<dbReference type="RefSeq" id="WP_075609259.1">
    <property type="nucleotide sequence ID" value="NZ_CP052766.1"/>
</dbReference>
<dbReference type="Gene3D" id="2.40.50.100">
    <property type="match status" value="1"/>
</dbReference>
<accession>A0A6M4M9R8</accession>
<sequence length="394" mass="43334">MTKSLPILFLLLFAFVIPLAAEETAGTHDAKAQTFQKGNTTLSLRIAKISGDTYLLADFQNKHQQIAPEDLKVTLRRIGNRYETITFAPFENGLRSQQTISKPHSFTAQVVLDIDNKKYNWQWEKHEGRTKIDTTYSEKAGVTVATAQGGEIERHVEVYGLLTIPPQKQASVNARFPGIVEALLADVGQAVAKGDKLARIQSNDSLQSYTVSAPISGKIVSRNVNIGQLTGSAPIYTIIDTSTLWAELKIFPSQRKEVAVGMPVHILKEGMRQNSSILSIVPSVNDQPYQIALVEISNKDGHLTPGDLITGVLDVQRVLVPVRVEKQAVQKLDGKPVVFINEGEVYQASPVELGISDDRFIQIEKGLDVAQKYVLENSYLIKADIEKSGASHAH</sequence>
<dbReference type="OrthoDB" id="9768185at2"/>
<dbReference type="Pfam" id="PF25975">
    <property type="entry name" value="CzcB_C"/>
    <property type="match status" value="1"/>
</dbReference>
<reference evidence="5 6" key="2">
    <citation type="submission" date="2020-04" db="EMBL/GenBank/DDBJ databases">
        <title>Complete genome sequence of Alteromonas pelagimontana 5.12T.</title>
        <authorList>
            <person name="Sinha R.K."/>
            <person name="Krishnan K.P."/>
            <person name="Kurian J.P."/>
        </authorList>
    </citation>
    <scope>NUCLEOTIDE SEQUENCE [LARGE SCALE GENOMIC DNA]</scope>
    <source>
        <strain evidence="5 6">5.12</strain>
    </source>
</reference>
<dbReference type="AlphaFoldDB" id="A0A6M4M9R8"/>
<dbReference type="GO" id="GO:0030288">
    <property type="term" value="C:outer membrane-bounded periplasmic space"/>
    <property type="evidence" value="ECO:0007669"/>
    <property type="project" value="TreeGrafter"/>
</dbReference>
<reference evidence="6" key="1">
    <citation type="submission" date="2014-12" db="EMBL/GenBank/DDBJ databases">
        <title>Complete genome sequence of a multi-drug resistant Klebsiella pneumoniae.</title>
        <authorList>
            <person name="Hua X."/>
            <person name="Chen Q."/>
            <person name="Li X."/>
            <person name="Feng Y."/>
            <person name="Ruan Z."/>
            <person name="Yu Y."/>
        </authorList>
    </citation>
    <scope>NUCLEOTIDE SEQUENCE [LARGE SCALE GENOMIC DNA]</scope>
    <source>
        <strain evidence="6">5.12</strain>
    </source>
</reference>
<evidence type="ECO:0000259" key="3">
    <source>
        <dbReference type="Pfam" id="PF25973"/>
    </source>
</evidence>
<dbReference type="EMBL" id="CP052766">
    <property type="protein sequence ID" value="QJR79410.1"/>
    <property type="molecule type" value="Genomic_DNA"/>
</dbReference>
<feature type="domain" description="CzcB-like C-terminal circularly permuted SH3-like" evidence="4">
    <location>
        <begin position="322"/>
        <end position="382"/>
    </location>
</feature>
<dbReference type="GO" id="GO:0046914">
    <property type="term" value="F:transition metal ion binding"/>
    <property type="evidence" value="ECO:0007669"/>
    <property type="project" value="TreeGrafter"/>
</dbReference>
<organism evidence="5 6">
    <name type="scientific">Alteromonas pelagimontana</name>
    <dbReference type="NCBI Taxonomy" id="1858656"/>
    <lineage>
        <taxon>Bacteria</taxon>
        <taxon>Pseudomonadati</taxon>
        <taxon>Pseudomonadota</taxon>
        <taxon>Gammaproteobacteria</taxon>
        <taxon>Alteromonadales</taxon>
        <taxon>Alteromonadaceae</taxon>
        <taxon>Alteromonas/Salinimonas group</taxon>
        <taxon>Alteromonas</taxon>
    </lineage>
</organism>
<keyword evidence="2" id="KW-0732">Signal</keyword>
<evidence type="ECO:0000259" key="4">
    <source>
        <dbReference type="Pfam" id="PF25975"/>
    </source>
</evidence>
<proteinExistence type="predicted"/>
<dbReference type="InterPro" id="IPR011053">
    <property type="entry name" value="Single_hybrid_motif"/>
</dbReference>
<dbReference type="GO" id="GO:0015679">
    <property type="term" value="P:plasma membrane copper ion transport"/>
    <property type="evidence" value="ECO:0007669"/>
    <property type="project" value="TreeGrafter"/>
</dbReference>
<dbReference type="GO" id="GO:0060003">
    <property type="term" value="P:copper ion export"/>
    <property type="evidence" value="ECO:0007669"/>
    <property type="project" value="TreeGrafter"/>
</dbReference>
<dbReference type="SUPFAM" id="SSF51230">
    <property type="entry name" value="Single hybrid motif"/>
    <property type="match status" value="1"/>
</dbReference>
<feature type="domain" description="CzcB-like barrel-sandwich hybrid" evidence="3">
    <location>
        <begin position="169"/>
        <end position="238"/>
    </location>
</feature>
<feature type="signal peptide" evidence="2">
    <location>
        <begin position="1"/>
        <end position="20"/>
    </location>
</feature>
<dbReference type="PANTHER" id="PTHR30097">
    <property type="entry name" value="CATION EFFLUX SYSTEM PROTEIN CUSB"/>
    <property type="match status" value="1"/>
</dbReference>
<gene>
    <name evidence="5" type="ORF">CA267_000655</name>
</gene>
<dbReference type="Gene3D" id="2.40.420.20">
    <property type="match status" value="1"/>
</dbReference>
<dbReference type="PANTHER" id="PTHR30097:SF4">
    <property type="entry name" value="SLR6042 PROTEIN"/>
    <property type="match status" value="1"/>
</dbReference>
<name>A0A6M4M9R8_9ALTE</name>
<dbReference type="Pfam" id="PF25973">
    <property type="entry name" value="BSH_CzcB"/>
    <property type="match status" value="1"/>
</dbReference>
<keyword evidence="1" id="KW-0813">Transport</keyword>